<dbReference type="OrthoDB" id="6252479at2759"/>
<dbReference type="InterPro" id="IPR020894">
    <property type="entry name" value="Cadherin_CS"/>
</dbReference>
<dbReference type="GO" id="GO:0051239">
    <property type="term" value="P:regulation of multicellular organismal process"/>
    <property type="evidence" value="ECO:0007669"/>
    <property type="project" value="UniProtKB-ARBA"/>
</dbReference>
<keyword evidence="9" id="KW-0472">Membrane</keyword>
<dbReference type="PRINTS" id="PR00205">
    <property type="entry name" value="CADHERIN"/>
</dbReference>
<keyword evidence="5" id="KW-0677">Repeat</keyword>
<keyword evidence="11" id="KW-0325">Glycoprotein</keyword>
<keyword evidence="2" id="KW-0245">EGF-like domain</keyword>
<dbReference type="InterPro" id="IPR015919">
    <property type="entry name" value="Cadherin-like_sf"/>
</dbReference>
<dbReference type="FunFam" id="2.60.40.60:FF:000020">
    <property type="entry name" value="Dachsous cadherin-related 1b"/>
    <property type="match status" value="2"/>
</dbReference>
<comment type="subcellular location">
    <subcellularLocation>
        <location evidence="1">Membrane</location>
        <topology evidence="1">Single-pass membrane protein</topology>
    </subcellularLocation>
</comment>
<dbReference type="GO" id="GO:0005509">
    <property type="term" value="F:calcium ion binding"/>
    <property type="evidence" value="ECO:0007669"/>
    <property type="project" value="UniProtKB-UniRule"/>
</dbReference>
<proteinExistence type="predicted"/>
<dbReference type="GO" id="GO:0050793">
    <property type="term" value="P:regulation of developmental process"/>
    <property type="evidence" value="ECO:0007669"/>
    <property type="project" value="UniProtKB-ARBA"/>
</dbReference>
<feature type="domain" description="Cadherin" evidence="13">
    <location>
        <begin position="853"/>
        <end position="956"/>
    </location>
</feature>
<keyword evidence="6 12" id="KW-0106">Calcium</keyword>
<dbReference type="InterPro" id="IPR002126">
    <property type="entry name" value="Cadherin-like_dom"/>
</dbReference>
<dbReference type="Pfam" id="PF00028">
    <property type="entry name" value="Cadherin"/>
    <property type="match status" value="12"/>
</dbReference>
<dbReference type="FunFam" id="2.60.40.60:FF:000080">
    <property type="entry name" value="FAT atypical cadherin 1"/>
    <property type="match status" value="1"/>
</dbReference>
<feature type="domain" description="Cadherin" evidence="13">
    <location>
        <begin position="2"/>
        <end position="24"/>
    </location>
</feature>
<dbReference type="EMBL" id="JAFBMS010000011">
    <property type="protein sequence ID" value="KAG9348482.1"/>
    <property type="molecule type" value="Genomic_DNA"/>
</dbReference>
<protein>
    <recommendedName>
        <fullName evidence="13">Cadherin domain-containing protein</fullName>
    </recommendedName>
</protein>
<evidence type="ECO:0000256" key="3">
    <source>
        <dbReference type="ARBA" id="ARBA00022692"/>
    </source>
</evidence>
<feature type="domain" description="Cadherin" evidence="13">
    <location>
        <begin position="748"/>
        <end position="852"/>
    </location>
</feature>
<feature type="domain" description="Cadherin" evidence="13">
    <location>
        <begin position="957"/>
        <end position="1062"/>
    </location>
</feature>
<dbReference type="FunFam" id="2.60.40.60:FF:000024">
    <property type="entry name" value="FAT atypical cadherin 3"/>
    <property type="match status" value="1"/>
</dbReference>
<feature type="domain" description="Cadherin" evidence="13">
    <location>
        <begin position="642"/>
        <end position="747"/>
    </location>
</feature>
<dbReference type="GO" id="GO:0007423">
    <property type="term" value="P:sensory organ development"/>
    <property type="evidence" value="ECO:0007669"/>
    <property type="project" value="UniProtKB-ARBA"/>
</dbReference>
<keyword evidence="8" id="KW-1133">Transmembrane helix</keyword>
<evidence type="ECO:0000256" key="6">
    <source>
        <dbReference type="ARBA" id="ARBA00022837"/>
    </source>
</evidence>
<feature type="domain" description="Cadherin" evidence="13">
    <location>
        <begin position="230"/>
        <end position="331"/>
    </location>
</feature>
<keyword evidence="7" id="KW-0130">Cell adhesion</keyword>
<dbReference type="FunFam" id="2.60.40.60:FF:000039">
    <property type="entry name" value="FAT atypical cadherin 3"/>
    <property type="match status" value="1"/>
</dbReference>
<keyword evidence="3" id="KW-0812">Transmembrane</keyword>
<feature type="non-terminal residue" evidence="14">
    <location>
        <position position="1276"/>
    </location>
</feature>
<dbReference type="GO" id="GO:0030182">
    <property type="term" value="P:neuron differentiation"/>
    <property type="evidence" value="ECO:0007669"/>
    <property type="project" value="UniProtKB-ARBA"/>
</dbReference>
<gene>
    <name evidence="14" type="ORF">JZ751_002217</name>
</gene>
<reference evidence="14" key="1">
    <citation type="thesis" date="2021" institute="BYU ScholarsArchive" country="Provo, UT, USA">
        <title>Applications of and Algorithms for Genome Assembly and Genomic Analyses with an Emphasis on Marine Teleosts.</title>
        <authorList>
            <person name="Pickett B.D."/>
        </authorList>
    </citation>
    <scope>NUCLEOTIDE SEQUENCE</scope>
    <source>
        <strain evidence="14">HI-2016</strain>
    </source>
</reference>
<dbReference type="PANTHER" id="PTHR24026">
    <property type="entry name" value="FAT ATYPICAL CADHERIN-RELATED"/>
    <property type="match status" value="1"/>
</dbReference>
<evidence type="ECO:0000313" key="14">
    <source>
        <dbReference type="EMBL" id="KAG9348482.1"/>
    </source>
</evidence>
<dbReference type="GO" id="GO:0120036">
    <property type="term" value="P:plasma membrane bounded cell projection organization"/>
    <property type="evidence" value="ECO:0007669"/>
    <property type="project" value="UniProtKB-ARBA"/>
</dbReference>
<dbReference type="PROSITE" id="PS00232">
    <property type="entry name" value="CADHERIN_1"/>
    <property type="match status" value="6"/>
</dbReference>
<feature type="domain" description="Cadherin" evidence="13">
    <location>
        <begin position="435"/>
        <end position="536"/>
    </location>
</feature>
<dbReference type="GO" id="GO:0007157">
    <property type="term" value="P:heterophilic cell-cell adhesion via plasma membrane cell adhesion molecules"/>
    <property type="evidence" value="ECO:0007669"/>
    <property type="project" value="UniProtKB-ARBA"/>
</dbReference>
<feature type="domain" description="Cadherin" evidence="13">
    <location>
        <begin position="1063"/>
        <end position="1168"/>
    </location>
</feature>
<evidence type="ECO:0000259" key="13">
    <source>
        <dbReference type="PROSITE" id="PS50268"/>
    </source>
</evidence>
<dbReference type="FunFam" id="2.60.40.60:FF:000037">
    <property type="entry name" value="FAT atypical cadherin 1"/>
    <property type="match status" value="1"/>
</dbReference>
<organism evidence="14 15">
    <name type="scientific">Albula glossodonta</name>
    <name type="common">roundjaw bonefish</name>
    <dbReference type="NCBI Taxonomy" id="121402"/>
    <lineage>
        <taxon>Eukaryota</taxon>
        <taxon>Metazoa</taxon>
        <taxon>Chordata</taxon>
        <taxon>Craniata</taxon>
        <taxon>Vertebrata</taxon>
        <taxon>Euteleostomi</taxon>
        <taxon>Actinopterygii</taxon>
        <taxon>Neopterygii</taxon>
        <taxon>Teleostei</taxon>
        <taxon>Albuliformes</taxon>
        <taxon>Albulidae</taxon>
        <taxon>Albula</taxon>
    </lineage>
</organism>
<dbReference type="GO" id="GO:0001736">
    <property type="term" value="P:establishment of planar polarity"/>
    <property type="evidence" value="ECO:0007669"/>
    <property type="project" value="UniProtKB-ARBA"/>
</dbReference>
<feature type="domain" description="Cadherin" evidence="13">
    <location>
        <begin position="1167"/>
        <end position="1273"/>
    </location>
</feature>
<evidence type="ECO:0000256" key="4">
    <source>
        <dbReference type="ARBA" id="ARBA00022729"/>
    </source>
</evidence>
<keyword evidence="10" id="KW-1015">Disulfide bond</keyword>
<evidence type="ECO:0000256" key="10">
    <source>
        <dbReference type="ARBA" id="ARBA00023157"/>
    </source>
</evidence>
<dbReference type="Gene3D" id="2.60.40.60">
    <property type="entry name" value="Cadherins"/>
    <property type="match status" value="12"/>
</dbReference>
<feature type="domain" description="Cadherin" evidence="13">
    <location>
        <begin position="25"/>
        <end position="128"/>
    </location>
</feature>
<dbReference type="SMART" id="SM00112">
    <property type="entry name" value="CA"/>
    <property type="match status" value="12"/>
</dbReference>
<evidence type="ECO:0000256" key="9">
    <source>
        <dbReference type="ARBA" id="ARBA00023136"/>
    </source>
</evidence>
<dbReference type="AlphaFoldDB" id="A0A8T2PFR3"/>
<dbReference type="GO" id="GO:0007156">
    <property type="term" value="P:homophilic cell adhesion via plasma membrane adhesion molecules"/>
    <property type="evidence" value="ECO:0007669"/>
    <property type="project" value="InterPro"/>
</dbReference>
<dbReference type="GO" id="GO:0005886">
    <property type="term" value="C:plasma membrane"/>
    <property type="evidence" value="ECO:0007669"/>
    <property type="project" value="InterPro"/>
</dbReference>
<feature type="domain" description="Cadherin" evidence="13">
    <location>
        <begin position="537"/>
        <end position="641"/>
    </location>
</feature>
<name>A0A8T2PFR3_9TELE</name>
<feature type="domain" description="Cadherin" evidence="13">
    <location>
        <begin position="129"/>
        <end position="229"/>
    </location>
</feature>
<evidence type="ECO:0000256" key="7">
    <source>
        <dbReference type="ARBA" id="ARBA00022889"/>
    </source>
</evidence>
<evidence type="ECO:0000256" key="1">
    <source>
        <dbReference type="ARBA" id="ARBA00004167"/>
    </source>
</evidence>
<dbReference type="PANTHER" id="PTHR24026:SF133">
    <property type="entry name" value="CADHERIN-RELATED FAMILY MEMBER 2"/>
    <property type="match status" value="1"/>
</dbReference>
<evidence type="ECO:0000313" key="15">
    <source>
        <dbReference type="Proteomes" id="UP000824540"/>
    </source>
</evidence>
<dbReference type="FunFam" id="2.60.40.60:FF:000029">
    <property type="entry name" value="Cadherin EGF LAG seven-pass G-type receptor 3"/>
    <property type="match status" value="1"/>
</dbReference>
<evidence type="ECO:0000256" key="2">
    <source>
        <dbReference type="ARBA" id="ARBA00022536"/>
    </source>
</evidence>
<evidence type="ECO:0000256" key="8">
    <source>
        <dbReference type="ARBA" id="ARBA00022989"/>
    </source>
</evidence>
<keyword evidence="15" id="KW-1185">Reference proteome</keyword>
<accession>A0A8T2PFR3</accession>
<dbReference type="CDD" id="cd11304">
    <property type="entry name" value="Cadherin_repeat"/>
    <property type="match status" value="11"/>
</dbReference>
<evidence type="ECO:0000256" key="11">
    <source>
        <dbReference type="ARBA" id="ARBA00023180"/>
    </source>
</evidence>
<feature type="domain" description="Cadherin" evidence="13">
    <location>
        <begin position="332"/>
        <end position="435"/>
    </location>
</feature>
<dbReference type="FunFam" id="2.60.40.60:FF:000131">
    <property type="entry name" value="FAT atypical cadherin 4"/>
    <property type="match status" value="1"/>
</dbReference>
<dbReference type="FunFam" id="2.60.40.60:FF:000106">
    <property type="entry name" value="FAT atypical cadherin 4"/>
    <property type="match status" value="1"/>
</dbReference>
<dbReference type="Proteomes" id="UP000824540">
    <property type="component" value="Unassembled WGS sequence"/>
</dbReference>
<evidence type="ECO:0000256" key="5">
    <source>
        <dbReference type="ARBA" id="ARBA00022737"/>
    </source>
</evidence>
<dbReference type="SUPFAM" id="SSF49313">
    <property type="entry name" value="Cadherin-like"/>
    <property type="match status" value="12"/>
</dbReference>
<keyword evidence="4" id="KW-0732">Signal</keyword>
<evidence type="ECO:0000256" key="12">
    <source>
        <dbReference type="PROSITE-ProRule" id="PRU00043"/>
    </source>
</evidence>
<comment type="caution">
    <text evidence="14">The sequence shown here is derived from an EMBL/GenBank/DDBJ whole genome shotgun (WGS) entry which is preliminary data.</text>
</comment>
<dbReference type="PROSITE" id="PS50268">
    <property type="entry name" value="CADHERIN_2"/>
    <property type="match status" value="13"/>
</dbReference>
<sequence>MPPKTGTGTVLILVDDLNDNQPVFTQEVITTTVYEEVPAGTVFATIVASDPDDGVNGQIRYSLEEGNVPFSIDKISGVMFTTGDLDREKVGSYQLTVTGSDLHPTQALVSSATVIVLVEDVNDHWPQFLNGPYVANIPATLVPGSIVCVVRAVDADTGRNANLTYSMFGHNTSQLSINPYRGEIFTSDAVKGADDITVSIRVEDNGDDPKFDTTTVTIRFQNASEFPDITVKSHKTLLSEDAPLGTLVAVVMAESKRTGSVSYYVASGNFGEAFQLHQETGELMISKPLDYETNKEYLIWVEARDRGSPPFSSYAEIRINITDVNDNSPVFSQSVYKCEVPENLPARTVCGVTAIDGDSGIYGEVQYSILINDADNTFTIESDTGILKTVKSLDREEKSHYNVTIQAIDKQNNLNTDTAVVLVVVLDANDHAPRFSQIFFTEIPEDTPVGFTVIQITSIDEDIGSNALIVYTIIDQSSSLPFAIDGASGNIVIVQPLDRETEDHYVIKVNANDSAWSISTDITIDITDINDNRPVFSQSLYLVTITETKAQEVFVMQVHATDSDFGSNKEILYYIEPPNELFGVNISTGSILTKQSILLHDTDSRSFSFTVQAFDCGDLPNYSNTTVIVTMVRYNYFPPDFLPFRSVLSIPFNLDLGTKVIQLSAVDQESHSSGTSVEYIVSGGNASSFFEVEVNSGWVLLNGSLRQSLNALLTLLVTARDKGVPPLSSQASISFIISGENHFTPDFLEPWATFSVPEDLPLGSVIGKVQALDEDEGVNGLLHYSFEGGNEDLLFSIGQSTGLITLIRELDSEKQGVHFVQILARDGGWLSKTGKINITVNVTDVNDNPPVFYAAEYTASVQENSPVGTIVLQAKATDADSGINAQITFSLVAGHIDKFSIDPRDGIITTQEIFDFELQQNFEVTVKASNTGNHHLFSTVHVHIQVKGVNEFNPTFQRSQYKFSVSERSPNKTRVGKVLAMDYDLGPDGEVFYLLIGQSKRAGYEIDERSGEIFTSGDLRKQGRTQALLRILAKNRGSINGSDVDETIVLVNVTDANDPPVFSSALYTAEVSEDVAVGTSVIRVTAEDKDSVSEGNRFIYSVKNGNEHGSFTLDPITGILSVSTLLDREQWPVYNLSAVAIDRGYPPATGSTSVVVMVNDVNDSPPHLISTDVNVRENQPPGTVISILNASDDDLPPNQGPFTYWLAKPTFGSVFALSPEGVLYTTRSIDREQSPMYSVLVVVQDAGTPPLSSTAMVRITVSDENDNPSAPRHVYI</sequence>